<dbReference type="Pfam" id="PF08887">
    <property type="entry name" value="GAD-like"/>
    <property type="match status" value="1"/>
</dbReference>
<dbReference type="RefSeq" id="WP_191736517.1">
    <property type="nucleotide sequence ID" value="NZ_JACYFS010000002.1"/>
</dbReference>
<reference evidence="3 4" key="1">
    <citation type="submission" date="2020-09" db="EMBL/GenBank/DDBJ databases">
        <title>Genome seq and assembly of Chryseobacterium sp.</title>
        <authorList>
            <person name="Chhetri G."/>
        </authorList>
    </citation>
    <scope>NUCLEOTIDE SEQUENCE [LARGE SCALE GENOMIC DNA]</scope>
    <source>
        <strain evidence="3 4">GCR10</strain>
    </source>
</reference>
<proteinExistence type="predicted"/>
<protein>
    <submittedName>
        <fullName evidence="3">DUF1851 domain-containing protein</fullName>
    </submittedName>
</protein>
<keyword evidence="4" id="KW-1185">Reference proteome</keyword>
<gene>
    <name evidence="3" type="ORF">IC610_08875</name>
</gene>
<comment type="caution">
    <text evidence="3">The sequence shown here is derived from an EMBL/GenBank/DDBJ whole genome shotgun (WGS) entry which is preliminary data.</text>
</comment>
<accession>A0ABR8ZCF4</accession>
<dbReference type="EMBL" id="JACYFS010000002">
    <property type="protein sequence ID" value="MBD8082528.1"/>
    <property type="molecule type" value="Genomic_DNA"/>
</dbReference>
<evidence type="ECO:0000313" key="4">
    <source>
        <dbReference type="Proteomes" id="UP000637299"/>
    </source>
</evidence>
<evidence type="ECO:0000259" key="2">
    <source>
        <dbReference type="Pfam" id="PF08906"/>
    </source>
</evidence>
<feature type="domain" description="T6SS immunity protein Tdi1 C-terminal" evidence="2">
    <location>
        <begin position="109"/>
        <end position="172"/>
    </location>
</feature>
<evidence type="ECO:0000313" key="3">
    <source>
        <dbReference type="EMBL" id="MBD8082528.1"/>
    </source>
</evidence>
<dbReference type="InterPro" id="IPR014983">
    <property type="entry name" value="GAD-rel"/>
</dbReference>
<dbReference type="Proteomes" id="UP000637299">
    <property type="component" value="Unassembled WGS sequence"/>
</dbReference>
<organism evidence="3 4">
    <name type="scientific">Chryseobacterium caseinilyticum</name>
    <dbReference type="NCBI Taxonomy" id="2771428"/>
    <lineage>
        <taxon>Bacteria</taxon>
        <taxon>Pseudomonadati</taxon>
        <taxon>Bacteroidota</taxon>
        <taxon>Flavobacteriia</taxon>
        <taxon>Flavobacteriales</taxon>
        <taxon>Weeksellaceae</taxon>
        <taxon>Chryseobacterium group</taxon>
        <taxon>Chryseobacterium</taxon>
    </lineage>
</organism>
<name>A0ABR8ZCF4_9FLAO</name>
<evidence type="ECO:0000259" key="1">
    <source>
        <dbReference type="Pfam" id="PF08887"/>
    </source>
</evidence>
<sequence>MFNKFIEKYPHYNVQDTPTEDLISKYKGSVPDEIINIWNNYGFGSFMNSYLKIVNPDEYKELLDFSYTSVYPNPIVLFITGLADLIIWENNYLILLDYRHGLSKVLESGFEYFFEDLKDEEFIDADLLGKNFYTAKEILGDLNFDECFGYVPLLGLGGPEKVENLEKVKLKENMICNLFGIKNCKKK</sequence>
<feature type="domain" description="GAD-related" evidence="1">
    <location>
        <begin position="2"/>
        <end position="66"/>
    </location>
</feature>
<dbReference type="InterPro" id="IPR015002">
    <property type="entry name" value="T6SS_Tdi1_C"/>
</dbReference>
<dbReference type="Pfam" id="PF08906">
    <property type="entry name" value="T6SS_Tdi1_C"/>
    <property type="match status" value="1"/>
</dbReference>